<dbReference type="GO" id="GO:0009116">
    <property type="term" value="P:nucleoside metabolic process"/>
    <property type="evidence" value="ECO:0007669"/>
    <property type="project" value="InterPro"/>
</dbReference>
<dbReference type="AlphaFoldDB" id="A0A9W4JIZ8"/>
<reference evidence="2" key="1">
    <citation type="submission" date="2021-07" db="EMBL/GenBank/DDBJ databases">
        <authorList>
            <person name="Branca A.L. A."/>
        </authorList>
    </citation>
    <scope>NUCLEOTIDE SEQUENCE</scope>
</reference>
<dbReference type="PANTHER" id="PTHR46082">
    <property type="entry name" value="ATP/GTP-BINDING PROTEIN-RELATED"/>
    <property type="match status" value="1"/>
</dbReference>
<dbReference type="Proteomes" id="UP001152649">
    <property type="component" value="Unassembled WGS sequence"/>
</dbReference>
<gene>
    <name evidence="2" type="ORF">PSALAMII_LOCUS7908</name>
</gene>
<evidence type="ECO:0000313" key="2">
    <source>
        <dbReference type="EMBL" id="CAG8402257.1"/>
    </source>
</evidence>
<comment type="caution">
    <text evidence="2">The sequence shown here is derived from an EMBL/GenBank/DDBJ whole genome shotgun (WGS) entry which is preliminary data.</text>
</comment>
<dbReference type="SUPFAM" id="SSF53167">
    <property type="entry name" value="Purine and uridine phosphorylases"/>
    <property type="match status" value="1"/>
</dbReference>
<dbReference type="PANTHER" id="PTHR46082:SF11">
    <property type="entry name" value="AAA+ ATPASE DOMAIN-CONTAINING PROTEIN-RELATED"/>
    <property type="match status" value="1"/>
</dbReference>
<evidence type="ECO:0008006" key="4">
    <source>
        <dbReference type="Google" id="ProtNLM"/>
    </source>
</evidence>
<protein>
    <recommendedName>
        <fullName evidence="4">Nucleoside phosphorylase domain-containing protein</fullName>
    </recommendedName>
</protein>
<evidence type="ECO:0000313" key="3">
    <source>
        <dbReference type="Proteomes" id="UP001152649"/>
    </source>
</evidence>
<dbReference type="PROSITE" id="PS51257">
    <property type="entry name" value="PROKAR_LIPOPROTEIN"/>
    <property type="match status" value="1"/>
</dbReference>
<feature type="region of interest" description="Disordered" evidence="1">
    <location>
        <begin position="1"/>
        <end position="22"/>
    </location>
</feature>
<sequence>MLDQRHVGLPKPRNDPNTDTLESVGNHNVMIACLPKGHIGNNSAANIASWMISTFPSIKFALMGGIGGGVPPKVRLGDIVVNIPVGQFPGVVQWDLGKAKQSRNLERTGSLNNPPTSLLTALTALDSEHGLIWLQDTDLAGEIEREMADTCQQGYCSLNNLNKDLGGRLLCIGIEAAGLMNNFPSIVIRGSCDYADSHKNKDGQEYGAAVAAAFAKKFLSFLQSNDL</sequence>
<name>A0A9W4JIZ8_9EURO</name>
<dbReference type="InterPro" id="IPR035994">
    <property type="entry name" value="Nucleoside_phosphorylase_sf"/>
</dbReference>
<dbReference type="EMBL" id="CAJVPG010000399">
    <property type="protein sequence ID" value="CAG8402257.1"/>
    <property type="molecule type" value="Genomic_DNA"/>
</dbReference>
<accession>A0A9W4JIZ8</accession>
<dbReference type="InterPro" id="IPR053137">
    <property type="entry name" value="NLR-like"/>
</dbReference>
<dbReference type="GO" id="GO:0003824">
    <property type="term" value="F:catalytic activity"/>
    <property type="evidence" value="ECO:0007669"/>
    <property type="project" value="InterPro"/>
</dbReference>
<feature type="compositionally biased region" description="Basic and acidic residues" evidence="1">
    <location>
        <begin position="1"/>
        <end position="16"/>
    </location>
</feature>
<evidence type="ECO:0000256" key="1">
    <source>
        <dbReference type="SAM" id="MobiDB-lite"/>
    </source>
</evidence>
<keyword evidence="3" id="KW-1185">Reference proteome</keyword>
<proteinExistence type="predicted"/>
<dbReference type="Gene3D" id="3.40.50.1580">
    <property type="entry name" value="Nucleoside phosphorylase domain"/>
    <property type="match status" value="1"/>
</dbReference>
<dbReference type="OrthoDB" id="10267539at2759"/>
<organism evidence="2 3">
    <name type="scientific">Penicillium salamii</name>
    <dbReference type="NCBI Taxonomy" id="1612424"/>
    <lineage>
        <taxon>Eukaryota</taxon>
        <taxon>Fungi</taxon>
        <taxon>Dikarya</taxon>
        <taxon>Ascomycota</taxon>
        <taxon>Pezizomycotina</taxon>
        <taxon>Eurotiomycetes</taxon>
        <taxon>Eurotiomycetidae</taxon>
        <taxon>Eurotiales</taxon>
        <taxon>Aspergillaceae</taxon>
        <taxon>Penicillium</taxon>
    </lineage>
</organism>